<keyword evidence="4" id="KW-1185">Reference proteome</keyword>
<dbReference type="RefSeq" id="WP_212369833.1">
    <property type="nucleotide sequence ID" value="NZ_JAGSIE010000020.1"/>
</dbReference>
<comment type="caution">
    <text evidence="3">The sequence shown here is derived from an EMBL/GenBank/DDBJ whole genome shotgun (WGS) entry which is preliminary data.</text>
</comment>
<dbReference type="AlphaFoldDB" id="A0A941CVH7"/>
<keyword evidence="1" id="KW-0732">Signal</keyword>
<organism evidence="3 4">
    <name type="scientific">Allobacillus saliphilus</name>
    <dbReference type="NCBI Taxonomy" id="2912308"/>
    <lineage>
        <taxon>Bacteria</taxon>
        <taxon>Bacillati</taxon>
        <taxon>Bacillota</taxon>
        <taxon>Bacilli</taxon>
        <taxon>Bacillales</taxon>
        <taxon>Bacillaceae</taxon>
        <taxon>Allobacillus</taxon>
    </lineage>
</organism>
<feature type="signal peptide" evidence="1">
    <location>
        <begin position="1"/>
        <end position="21"/>
    </location>
</feature>
<dbReference type="Proteomes" id="UP000675431">
    <property type="component" value="Unassembled WGS sequence"/>
</dbReference>
<name>A0A941CVH7_9BACI</name>
<feature type="chain" id="PRO_5039368650" evidence="1">
    <location>
        <begin position="22"/>
        <end position="134"/>
    </location>
</feature>
<proteinExistence type="predicted"/>
<dbReference type="InterPro" id="IPR032693">
    <property type="entry name" value="YtkA-like_dom"/>
</dbReference>
<gene>
    <name evidence="3" type="ORF">KC820_07335</name>
</gene>
<protein>
    <submittedName>
        <fullName evidence="3">FixH family protein</fullName>
    </submittedName>
</protein>
<sequence length="134" mass="15379">MNKILQVVFWIASLLLFTACGDDQVASEDEITPMNKVIIEIQMDNEMNVGQHNLKSQIYYEGKPLKETEQMMFEIWMADGEGDREVVKGEHQGEGIYTAGFHFDRDGLYYVQARVDAKDEHVQTKMKIDVGDTE</sequence>
<accession>A0A941CVH7</accession>
<evidence type="ECO:0000313" key="3">
    <source>
        <dbReference type="EMBL" id="MBR7553964.1"/>
    </source>
</evidence>
<reference evidence="3 4" key="1">
    <citation type="submission" date="2021-04" db="EMBL/GenBank/DDBJ databases">
        <title>Allobacillus sp. nov. SKP8-2 isolated from shrimp paste.</title>
        <authorList>
            <person name="Tanasupawat S."/>
            <person name="Yiamsombat S."/>
            <person name="Kanchanasin P."/>
            <person name="Kuncharoen N."/>
        </authorList>
    </citation>
    <scope>NUCLEOTIDE SEQUENCE [LARGE SCALE GENOMIC DNA]</scope>
    <source>
        <strain evidence="3 4">SKP8-2</strain>
    </source>
</reference>
<dbReference type="Pfam" id="PF13115">
    <property type="entry name" value="YtkA"/>
    <property type="match status" value="1"/>
</dbReference>
<evidence type="ECO:0000259" key="2">
    <source>
        <dbReference type="Pfam" id="PF13115"/>
    </source>
</evidence>
<evidence type="ECO:0000313" key="4">
    <source>
        <dbReference type="Proteomes" id="UP000675431"/>
    </source>
</evidence>
<evidence type="ECO:0000256" key="1">
    <source>
        <dbReference type="SAM" id="SignalP"/>
    </source>
</evidence>
<dbReference type="EMBL" id="JAGSIE010000020">
    <property type="protein sequence ID" value="MBR7553964.1"/>
    <property type="molecule type" value="Genomic_DNA"/>
</dbReference>
<feature type="domain" description="YtkA-like" evidence="2">
    <location>
        <begin position="37"/>
        <end position="112"/>
    </location>
</feature>
<dbReference type="PROSITE" id="PS51257">
    <property type="entry name" value="PROKAR_LIPOPROTEIN"/>
    <property type="match status" value="1"/>
</dbReference>